<evidence type="ECO:0000256" key="14">
    <source>
        <dbReference type="SAM" id="MobiDB-lite"/>
    </source>
</evidence>
<evidence type="ECO:0000256" key="6">
    <source>
        <dbReference type="ARBA" id="ARBA00022741"/>
    </source>
</evidence>
<evidence type="ECO:0000256" key="4">
    <source>
        <dbReference type="ARBA" id="ARBA00022679"/>
    </source>
</evidence>
<feature type="domain" description="POLO box" evidence="16">
    <location>
        <begin position="413"/>
        <end position="491"/>
    </location>
</feature>
<feature type="binding site" evidence="12">
    <location>
        <position position="80"/>
    </location>
    <ligand>
        <name>ATP</name>
        <dbReference type="ChEBI" id="CHEBI:30616"/>
    </ligand>
</feature>
<evidence type="ECO:0000313" key="18">
    <source>
        <dbReference type="Proteomes" id="UP000694580"/>
    </source>
</evidence>
<name>A0AAY4EUS3_9TELE</name>
<dbReference type="PROSITE" id="PS50011">
    <property type="entry name" value="PROTEIN_KINASE_DOM"/>
    <property type="match status" value="1"/>
</dbReference>
<evidence type="ECO:0000256" key="8">
    <source>
        <dbReference type="ARBA" id="ARBA00022840"/>
    </source>
</evidence>
<evidence type="ECO:0000256" key="1">
    <source>
        <dbReference type="ARBA" id="ARBA00004300"/>
    </source>
</evidence>
<dbReference type="GO" id="GO:0007052">
    <property type="term" value="P:mitotic spindle organization"/>
    <property type="evidence" value="ECO:0007669"/>
    <property type="project" value="TreeGrafter"/>
</dbReference>
<evidence type="ECO:0000256" key="3">
    <source>
        <dbReference type="ARBA" id="ARBA00022527"/>
    </source>
</evidence>
<comment type="subcellular location">
    <subcellularLocation>
        <location evidence="1">Cytoplasm</location>
        <location evidence="1">Cytoskeleton</location>
        <location evidence="1">Microtubule organizing center</location>
        <location evidence="1">Centrosome</location>
    </subcellularLocation>
</comment>
<evidence type="ECO:0000256" key="2">
    <source>
        <dbReference type="ARBA" id="ARBA00022490"/>
    </source>
</evidence>
<evidence type="ECO:0000256" key="7">
    <source>
        <dbReference type="ARBA" id="ARBA00022777"/>
    </source>
</evidence>
<organism evidence="17 18">
    <name type="scientific">Denticeps clupeoides</name>
    <name type="common">denticle herring</name>
    <dbReference type="NCBI Taxonomy" id="299321"/>
    <lineage>
        <taxon>Eukaryota</taxon>
        <taxon>Metazoa</taxon>
        <taxon>Chordata</taxon>
        <taxon>Craniata</taxon>
        <taxon>Vertebrata</taxon>
        <taxon>Euteleostomi</taxon>
        <taxon>Actinopterygii</taxon>
        <taxon>Neopterygii</taxon>
        <taxon>Teleostei</taxon>
        <taxon>Clupei</taxon>
        <taxon>Clupeiformes</taxon>
        <taxon>Denticipitoidei</taxon>
        <taxon>Denticipitidae</taxon>
        <taxon>Denticeps</taxon>
    </lineage>
</organism>
<comment type="similarity">
    <text evidence="13">Belongs to the protein kinase superfamily. Ser/Thr protein kinase family. CDC5/Polo subfamily.</text>
</comment>
<keyword evidence="18" id="KW-1185">Reference proteome</keyword>
<reference evidence="17 18" key="1">
    <citation type="submission" date="2020-06" db="EMBL/GenBank/DDBJ databases">
        <authorList>
            <consortium name="Wellcome Sanger Institute Data Sharing"/>
        </authorList>
    </citation>
    <scope>NUCLEOTIDE SEQUENCE [LARGE SCALE GENOMIC DNA]</scope>
</reference>
<dbReference type="PROSITE" id="PS00107">
    <property type="entry name" value="PROTEIN_KINASE_ATP"/>
    <property type="match status" value="1"/>
</dbReference>
<evidence type="ECO:0000259" key="16">
    <source>
        <dbReference type="PROSITE" id="PS50078"/>
    </source>
</evidence>
<dbReference type="InterPro" id="IPR000719">
    <property type="entry name" value="Prot_kinase_dom"/>
</dbReference>
<gene>
    <name evidence="17" type="primary">LOC114786910</name>
</gene>
<dbReference type="InterPro" id="IPR017441">
    <property type="entry name" value="Protein_kinase_ATP_BS"/>
</dbReference>
<evidence type="ECO:0000313" key="17">
    <source>
        <dbReference type="Ensembl" id="ENSDCDP00010061001.1"/>
    </source>
</evidence>
<dbReference type="PROSITE" id="PS50078">
    <property type="entry name" value="POLO_BOX"/>
    <property type="match status" value="2"/>
</dbReference>
<accession>A0AAY4EUS3</accession>
<dbReference type="SUPFAM" id="SSF56112">
    <property type="entry name" value="Protein kinase-like (PK-like)"/>
    <property type="match status" value="1"/>
</dbReference>
<dbReference type="FunFam" id="1.10.510.10:FF:000571">
    <property type="entry name" value="Maternal embryonic leucine zipper kinase"/>
    <property type="match status" value="1"/>
</dbReference>
<dbReference type="GO" id="GO:0004674">
    <property type="term" value="F:protein serine/threonine kinase activity"/>
    <property type="evidence" value="ECO:0007669"/>
    <property type="project" value="UniProtKB-KW"/>
</dbReference>
<keyword evidence="3 13" id="KW-0723">Serine/threonine-protein kinase</keyword>
<keyword evidence="7 13" id="KW-0418">Kinase</keyword>
<feature type="domain" description="Protein kinase" evidence="15">
    <location>
        <begin position="51"/>
        <end position="418"/>
    </location>
</feature>
<evidence type="ECO:0000256" key="12">
    <source>
        <dbReference type="PROSITE-ProRule" id="PRU10141"/>
    </source>
</evidence>
<dbReference type="CDD" id="cd13117">
    <property type="entry name" value="POLO_box_2"/>
    <property type="match status" value="1"/>
</dbReference>
<evidence type="ECO:0000256" key="5">
    <source>
        <dbReference type="ARBA" id="ARBA00022737"/>
    </source>
</evidence>
<dbReference type="Pfam" id="PF00659">
    <property type="entry name" value="POLO_box"/>
    <property type="match status" value="2"/>
</dbReference>
<protein>
    <recommendedName>
        <fullName evidence="13">Serine/threonine-protein kinase PLK</fullName>
        <ecNumber evidence="13">2.7.11.21</ecNumber>
    </recommendedName>
    <alternativeName>
        <fullName evidence="13">Polo-like kinase</fullName>
    </alternativeName>
</protein>
<keyword evidence="6 12" id="KW-0547">Nucleotide-binding</keyword>
<dbReference type="InterPro" id="IPR033695">
    <property type="entry name" value="POLO_box_2"/>
</dbReference>
<dbReference type="FunFam" id="3.30.1120.30:FF:000001">
    <property type="entry name" value="Serine/threonine-protein kinase PLK"/>
    <property type="match status" value="1"/>
</dbReference>
<dbReference type="GeneTree" id="ENSGT00940000158739"/>
<comment type="catalytic activity">
    <reaction evidence="10 13">
        <text>L-threonyl-[protein] + ATP = O-phospho-L-threonyl-[protein] + ADP + H(+)</text>
        <dbReference type="Rhea" id="RHEA:46608"/>
        <dbReference type="Rhea" id="RHEA-COMP:11060"/>
        <dbReference type="Rhea" id="RHEA-COMP:11605"/>
        <dbReference type="ChEBI" id="CHEBI:15378"/>
        <dbReference type="ChEBI" id="CHEBI:30013"/>
        <dbReference type="ChEBI" id="CHEBI:30616"/>
        <dbReference type="ChEBI" id="CHEBI:61977"/>
        <dbReference type="ChEBI" id="CHEBI:456216"/>
        <dbReference type="EC" id="2.7.11.21"/>
    </reaction>
</comment>
<evidence type="ECO:0000256" key="10">
    <source>
        <dbReference type="ARBA" id="ARBA00047802"/>
    </source>
</evidence>
<sequence length="595" mass="67442">MNKLGSRQPVTRGKMCEHAHVRPADLRKKKPDESAQEMSRIVMDSGTGKCYCRGKVLGKGGFAKCYEFTDLATGKMFAAKIIPHSRVSKPHQREKIDREIELHRGLHHKHVVHFYHHFEDKDNIYILLEYCSRRSLAHILKARKVLTEPEVRYYLRQIVSGLKYLHEQEILHRDLKLGNFFINEAVELKIGDFGLAAKLEPIESRRRTICGTPNYLSPEVLNKQGHGCESDVWALGCKAYPSPAFQGLTPERLPSSCCHTAPDLHHTSPAKNFFRKAAAALFGGKKDKAKYFEALNKLTKEEEEIHRLRHEMRKTSISMPRPSPQDIKALAPPTVKPAGVPVKDGTNKQQIRDTIRMIVRGTLGSCSSSSECLEDGTMGSVADTVARVLRGCLENMLEADSIAKESLYSSFQWVTKWVDYSNKYGFGYQLSDHTVGVLFNNGTHMSLLADRKTVHYYAELGQCTVFATGEPPEQFVGQVTILKYFAHYMEENLMDGGDLPNISDACKPRLYLLQWLKSDRALMMLFNDGTFQVNFYHDHTKIILCSQASEYLLTYINEDRVSTTISLSTLLVSGCSGDLRSRMEYAFNMLLQRCN</sequence>
<keyword evidence="9" id="KW-0206">Cytoskeleton</keyword>
<dbReference type="EC" id="2.7.11.21" evidence="13"/>
<dbReference type="PROSITE" id="PS00108">
    <property type="entry name" value="PROTEIN_KINASE_ST"/>
    <property type="match status" value="1"/>
</dbReference>
<dbReference type="PANTHER" id="PTHR24345:SF44">
    <property type="entry name" value="SERINE_THREONINE-PROTEIN KINASE PLK2"/>
    <property type="match status" value="1"/>
</dbReference>
<dbReference type="AlphaFoldDB" id="A0AAY4EUS3"/>
<dbReference type="Ensembl" id="ENSDCDT00010071756.1">
    <property type="protein sequence ID" value="ENSDCDP00010061001.1"/>
    <property type="gene ID" value="ENSDCDG00010033765.1"/>
</dbReference>
<reference evidence="17" key="2">
    <citation type="submission" date="2025-08" db="UniProtKB">
        <authorList>
            <consortium name="Ensembl"/>
        </authorList>
    </citation>
    <scope>IDENTIFICATION</scope>
</reference>
<dbReference type="InterPro" id="IPR008271">
    <property type="entry name" value="Ser/Thr_kinase_AS"/>
</dbReference>
<dbReference type="GO" id="GO:0005524">
    <property type="term" value="F:ATP binding"/>
    <property type="evidence" value="ECO:0007669"/>
    <property type="project" value="UniProtKB-UniRule"/>
</dbReference>
<dbReference type="SUPFAM" id="SSF82615">
    <property type="entry name" value="Polo-box domain"/>
    <property type="match status" value="2"/>
</dbReference>
<dbReference type="GO" id="GO:0005737">
    <property type="term" value="C:cytoplasm"/>
    <property type="evidence" value="ECO:0007669"/>
    <property type="project" value="TreeGrafter"/>
</dbReference>
<feature type="region of interest" description="Disordered" evidence="14">
    <location>
        <begin position="1"/>
        <end position="35"/>
    </location>
</feature>
<dbReference type="SMART" id="SM00220">
    <property type="entry name" value="S_TKc"/>
    <property type="match status" value="1"/>
</dbReference>
<dbReference type="FunFam" id="3.30.200.20:FF:000091">
    <property type="entry name" value="Serine/threonine-protein kinase PLK"/>
    <property type="match status" value="1"/>
</dbReference>
<dbReference type="GO" id="GO:0005813">
    <property type="term" value="C:centrosome"/>
    <property type="evidence" value="ECO:0007669"/>
    <property type="project" value="UniProtKB-SubCell"/>
</dbReference>
<feature type="compositionally biased region" description="Basic and acidic residues" evidence="14">
    <location>
        <begin position="14"/>
        <end position="33"/>
    </location>
</feature>
<dbReference type="InterPro" id="IPR036947">
    <property type="entry name" value="POLO_box_dom_sf"/>
</dbReference>
<dbReference type="InterPro" id="IPR033701">
    <property type="entry name" value="POLO_box_1"/>
</dbReference>
<dbReference type="Gene3D" id="1.10.510.10">
    <property type="entry name" value="Transferase(Phosphotransferase) domain 1"/>
    <property type="match status" value="1"/>
</dbReference>
<proteinExistence type="inferred from homology"/>
<dbReference type="GO" id="GO:0005634">
    <property type="term" value="C:nucleus"/>
    <property type="evidence" value="ECO:0007669"/>
    <property type="project" value="TreeGrafter"/>
</dbReference>
<dbReference type="Pfam" id="PF00069">
    <property type="entry name" value="Pkinase"/>
    <property type="match status" value="1"/>
</dbReference>
<feature type="domain" description="POLO box" evidence="16">
    <location>
        <begin position="511"/>
        <end position="595"/>
    </location>
</feature>
<dbReference type="Proteomes" id="UP000694580">
    <property type="component" value="Chromosome 3"/>
</dbReference>
<keyword evidence="8 12" id="KW-0067">ATP-binding</keyword>
<evidence type="ECO:0000256" key="9">
    <source>
        <dbReference type="ARBA" id="ARBA00023212"/>
    </source>
</evidence>
<reference evidence="17" key="3">
    <citation type="submission" date="2025-09" db="UniProtKB">
        <authorList>
            <consortium name="Ensembl"/>
        </authorList>
    </citation>
    <scope>IDENTIFICATION</scope>
</reference>
<keyword evidence="5" id="KW-0677">Repeat</keyword>
<evidence type="ECO:0000256" key="13">
    <source>
        <dbReference type="RuleBase" id="RU361162"/>
    </source>
</evidence>
<dbReference type="Gene3D" id="3.30.200.20">
    <property type="entry name" value="Phosphorylase Kinase, domain 1"/>
    <property type="match status" value="1"/>
</dbReference>
<keyword evidence="4 13" id="KW-0808">Transferase</keyword>
<evidence type="ECO:0000259" key="15">
    <source>
        <dbReference type="PROSITE" id="PS50011"/>
    </source>
</evidence>
<dbReference type="GO" id="GO:0000776">
    <property type="term" value="C:kinetochore"/>
    <property type="evidence" value="ECO:0007669"/>
    <property type="project" value="TreeGrafter"/>
</dbReference>
<feature type="region of interest" description="Disordered" evidence="14">
    <location>
        <begin position="316"/>
        <end position="347"/>
    </location>
</feature>
<dbReference type="InterPro" id="IPR000959">
    <property type="entry name" value="POLO_box_dom"/>
</dbReference>
<comment type="catalytic activity">
    <reaction evidence="11">
        <text>L-seryl-[protein] + ATP = O-phospho-L-seryl-[protein] + ADP + H(+)</text>
        <dbReference type="Rhea" id="RHEA:17989"/>
        <dbReference type="Rhea" id="RHEA-COMP:9863"/>
        <dbReference type="Rhea" id="RHEA-COMP:11604"/>
        <dbReference type="ChEBI" id="CHEBI:15378"/>
        <dbReference type="ChEBI" id="CHEBI:29999"/>
        <dbReference type="ChEBI" id="CHEBI:30616"/>
        <dbReference type="ChEBI" id="CHEBI:83421"/>
        <dbReference type="ChEBI" id="CHEBI:456216"/>
        <dbReference type="EC" id="2.7.11.21"/>
    </reaction>
</comment>
<keyword evidence="2" id="KW-0963">Cytoplasm</keyword>
<dbReference type="Gene3D" id="3.30.1120.30">
    <property type="entry name" value="POLO box domain"/>
    <property type="match status" value="2"/>
</dbReference>
<dbReference type="PANTHER" id="PTHR24345">
    <property type="entry name" value="SERINE/THREONINE-PROTEIN KINASE PLK"/>
    <property type="match status" value="1"/>
</dbReference>
<dbReference type="CDD" id="cd13118">
    <property type="entry name" value="POLO_box_1"/>
    <property type="match status" value="1"/>
</dbReference>
<dbReference type="GO" id="GO:0000922">
    <property type="term" value="C:spindle pole"/>
    <property type="evidence" value="ECO:0007669"/>
    <property type="project" value="TreeGrafter"/>
</dbReference>
<dbReference type="InterPro" id="IPR011009">
    <property type="entry name" value="Kinase-like_dom_sf"/>
</dbReference>
<evidence type="ECO:0000256" key="11">
    <source>
        <dbReference type="ARBA" id="ARBA00048347"/>
    </source>
</evidence>